<dbReference type="CDD" id="cd00311">
    <property type="entry name" value="TIM"/>
    <property type="match status" value="1"/>
</dbReference>
<comment type="catalytic activity">
    <reaction evidence="2">
        <text>D-glyceraldehyde 3-phosphate = dihydroxyacetone phosphate</text>
        <dbReference type="Rhea" id="RHEA:18585"/>
        <dbReference type="ChEBI" id="CHEBI:57642"/>
        <dbReference type="ChEBI" id="CHEBI:59776"/>
        <dbReference type="EC" id="5.3.1.1"/>
    </reaction>
</comment>
<dbReference type="EC" id="5.3.1.1" evidence="2"/>
<accession>A0ABP8EW39</accession>
<protein>
    <recommendedName>
        <fullName evidence="2">Triosephosphate isomerase</fullName>
        <ecNumber evidence="2">5.3.1.1</ecNumber>
    </recommendedName>
</protein>
<evidence type="ECO:0000256" key="2">
    <source>
        <dbReference type="RuleBase" id="RU363013"/>
    </source>
</evidence>
<dbReference type="GO" id="GO:0016853">
    <property type="term" value="F:isomerase activity"/>
    <property type="evidence" value="ECO:0007669"/>
    <property type="project" value="UniProtKB-KW"/>
</dbReference>
<dbReference type="PANTHER" id="PTHR21139:SF2">
    <property type="entry name" value="TRIOSEPHOSPHATE ISOMERASE"/>
    <property type="match status" value="1"/>
</dbReference>
<comment type="subunit">
    <text evidence="2">Homodimer.</text>
</comment>
<organism evidence="3 4">
    <name type="scientific">Georgenia daeguensis</name>
    <dbReference type="NCBI Taxonomy" id="908355"/>
    <lineage>
        <taxon>Bacteria</taxon>
        <taxon>Bacillati</taxon>
        <taxon>Actinomycetota</taxon>
        <taxon>Actinomycetes</taxon>
        <taxon>Micrococcales</taxon>
        <taxon>Bogoriellaceae</taxon>
        <taxon>Georgenia</taxon>
    </lineage>
</organism>
<comment type="subcellular location">
    <subcellularLocation>
        <location evidence="2">Cytoplasm</location>
    </subcellularLocation>
</comment>
<keyword evidence="1 2" id="KW-0413">Isomerase</keyword>
<dbReference type="InterPro" id="IPR000652">
    <property type="entry name" value="Triosephosphate_isomerase"/>
</dbReference>
<gene>
    <name evidence="3" type="ORF">GCM10022262_25700</name>
</gene>
<dbReference type="SUPFAM" id="SSF51351">
    <property type="entry name" value="Triosephosphate isomerase (TIM)"/>
    <property type="match status" value="1"/>
</dbReference>
<dbReference type="InterPro" id="IPR035990">
    <property type="entry name" value="TIM_sf"/>
</dbReference>
<evidence type="ECO:0000313" key="3">
    <source>
        <dbReference type="EMBL" id="GAA4288210.1"/>
    </source>
</evidence>
<dbReference type="Proteomes" id="UP001499841">
    <property type="component" value="Unassembled WGS sequence"/>
</dbReference>
<dbReference type="Gene3D" id="3.20.20.70">
    <property type="entry name" value="Aldolase class I"/>
    <property type="match status" value="1"/>
</dbReference>
<sequence>MTRPLVAVSLKMYFDRTRSLEYLDAVRDLAGRPAVAAGDVRLAVLPDFLTVPAACETLSSTAALVGAQNLGPADRGAFTGEVSGADLAALGCSCVEIGHAERRTIFGEDDALVAAKTAAAVRNGLVPLLCVGEADRSTPEAAARDCVRQVERALAEVTVRTEVWIAYEPYWAIGATEPAPADHVRAVCDGIRAGLGDAAGETTLIYGGSAGPGLLTELGDAVDGLFLGRFAHDPSALAQVVDEAATRAGTHRA</sequence>
<evidence type="ECO:0000313" key="4">
    <source>
        <dbReference type="Proteomes" id="UP001499841"/>
    </source>
</evidence>
<comment type="pathway">
    <text evidence="2">Carbohydrate biosynthesis; gluconeogenesis.</text>
</comment>
<keyword evidence="2" id="KW-0963">Cytoplasm</keyword>
<keyword evidence="2" id="KW-0312">Gluconeogenesis</keyword>
<evidence type="ECO:0000256" key="1">
    <source>
        <dbReference type="ARBA" id="ARBA00023235"/>
    </source>
</evidence>
<comment type="pathway">
    <text evidence="2">Carbohydrate degradation; glycolysis; D-glyceraldehyde 3-phosphate from glycerone phosphate: step 1/1.</text>
</comment>
<dbReference type="EMBL" id="BAABBA010000012">
    <property type="protein sequence ID" value="GAA4288210.1"/>
    <property type="molecule type" value="Genomic_DNA"/>
</dbReference>
<dbReference type="PANTHER" id="PTHR21139">
    <property type="entry name" value="TRIOSEPHOSPHATE ISOMERASE"/>
    <property type="match status" value="1"/>
</dbReference>
<keyword evidence="4" id="KW-1185">Reference proteome</keyword>
<dbReference type="InterPro" id="IPR013785">
    <property type="entry name" value="Aldolase_TIM"/>
</dbReference>
<dbReference type="RefSeq" id="WP_345041820.1">
    <property type="nucleotide sequence ID" value="NZ_BAABBA010000012.1"/>
</dbReference>
<dbReference type="PROSITE" id="PS51440">
    <property type="entry name" value="TIM_2"/>
    <property type="match status" value="1"/>
</dbReference>
<keyword evidence="2" id="KW-0324">Glycolysis</keyword>
<proteinExistence type="inferred from homology"/>
<name>A0ABP8EW39_9MICO</name>
<reference evidence="4" key="1">
    <citation type="journal article" date="2019" name="Int. J. Syst. Evol. Microbiol.">
        <title>The Global Catalogue of Microorganisms (GCM) 10K type strain sequencing project: providing services to taxonomists for standard genome sequencing and annotation.</title>
        <authorList>
            <consortium name="The Broad Institute Genomics Platform"/>
            <consortium name="The Broad Institute Genome Sequencing Center for Infectious Disease"/>
            <person name="Wu L."/>
            <person name="Ma J."/>
        </authorList>
    </citation>
    <scope>NUCLEOTIDE SEQUENCE [LARGE SCALE GENOMIC DNA]</scope>
    <source>
        <strain evidence="4">JCM 17459</strain>
    </source>
</reference>
<dbReference type="Pfam" id="PF00121">
    <property type="entry name" value="TIM"/>
    <property type="match status" value="1"/>
</dbReference>
<comment type="caution">
    <text evidence="3">The sequence shown here is derived from an EMBL/GenBank/DDBJ whole genome shotgun (WGS) entry which is preliminary data.</text>
</comment>
<comment type="similarity">
    <text evidence="2">Belongs to the triosephosphate isomerase family.</text>
</comment>